<protein>
    <recommendedName>
        <fullName evidence="3">Glycosyltransferase subfamily 4-like N-terminal domain-containing protein</fullName>
    </recommendedName>
</protein>
<keyword evidence="1" id="KW-0328">Glycosyltransferase</keyword>
<evidence type="ECO:0000256" key="2">
    <source>
        <dbReference type="ARBA" id="ARBA00022679"/>
    </source>
</evidence>
<accession>A0ABP7TPV2</accession>
<dbReference type="Pfam" id="PF13692">
    <property type="entry name" value="Glyco_trans_1_4"/>
    <property type="match status" value="1"/>
</dbReference>
<evidence type="ECO:0000313" key="5">
    <source>
        <dbReference type="Proteomes" id="UP001501469"/>
    </source>
</evidence>
<reference evidence="5" key="1">
    <citation type="journal article" date="2019" name="Int. J. Syst. Evol. Microbiol.">
        <title>The Global Catalogue of Microorganisms (GCM) 10K type strain sequencing project: providing services to taxonomists for standard genome sequencing and annotation.</title>
        <authorList>
            <consortium name="The Broad Institute Genomics Platform"/>
            <consortium name="The Broad Institute Genome Sequencing Center for Infectious Disease"/>
            <person name="Wu L."/>
            <person name="Ma J."/>
        </authorList>
    </citation>
    <scope>NUCLEOTIDE SEQUENCE [LARGE SCALE GENOMIC DNA]</scope>
    <source>
        <strain evidence="5">JCM 17225</strain>
    </source>
</reference>
<gene>
    <name evidence="4" type="ORF">GCM10022409_12110</name>
</gene>
<evidence type="ECO:0000256" key="1">
    <source>
        <dbReference type="ARBA" id="ARBA00022676"/>
    </source>
</evidence>
<dbReference type="Gene3D" id="3.40.50.2000">
    <property type="entry name" value="Glycogen Phosphorylase B"/>
    <property type="match status" value="2"/>
</dbReference>
<dbReference type="InterPro" id="IPR028098">
    <property type="entry name" value="Glyco_trans_4-like_N"/>
</dbReference>
<evidence type="ECO:0000313" key="4">
    <source>
        <dbReference type="EMBL" id="GAA4029471.1"/>
    </source>
</evidence>
<evidence type="ECO:0000259" key="3">
    <source>
        <dbReference type="Pfam" id="PF13579"/>
    </source>
</evidence>
<dbReference type="PANTHER" id="PTHR12526:SF510">
    <property type="entry name" value="D-INOSITOL 3-PHOSPHATE GLYCOSYLTRANSFERASE"/>
    <property type="match status" value="1"/>
</dbReference>
<dbReference type="SUPFAM" id="SSF53756">
    <property type="entry name" value="UDP-Glycosyltransferase/glycogen phosphorylase"/>
    <property type="match status" value="1"/>
</dbReference>
<organism evidence="4 5">
    <name type="scientific">Hymenobacter glaciei</name>
    <dbReference type="NCBI Taxonomy" id="877209"/>
    <lineage>
        <taxon>Bacteria</taxon>
        <taxon>Pseudomonadati</taxon>
        <taxon>Bacteroidota</taxon>
        <taxon>Cytophagia</taxon>
        <taxon>Cytophagales</taxon>
        <taxon>Hymenobacteraceae</taxon>
        <taxon>Hymenobacter</taxon>
    </lineage>
</organism>
<keyword evidence="5" id="KW-1185">Reference proteome</keyword>
<keyword evidence="2" id="KW-0808">Transferase</keyword>
<proteinExistence type="predicted"/>
<dbReference type="EMBL" id="BAABDK010000010">
    <property type="protein sequence ID" value="GAA4029471.1"/>
    <property type="molecule type" value="Genomic_DNA"/>
</dbReference>
<name>A0ABP7TPV2_9BACT</name>
<comment type="caution">
    <text evidence="4">The sequence shown here is derived from an EMBL/GenBank/DDBJ whole genome shotgun (WGS) entry which is preliminary data.</text>
</comment>
<dbReference type="Proteomes" id="UP001501469">
    <property type="component" value="Unassembled WGS sequence"/>
</dbReference>
<feature type="domain" description="Glycosyltransferase subfamily 4-like N-terminal" evidence="3">
    <location>
        <begin position="100"/>
        <end position="207"/>
    </location>
</feature>
<sequence>MPARNHSLSCFVTDAMRILFLSYWGLNDGLTTSTVFPHLRLLQERPDVEAIRLVTIERGAEAQAALTFAPGYATPKISFEPLRSKPGRNVILNKMEDFTRFPKELIRQAAEFRADFIIGRGAPAGALAYLVWQKTKLPFYVESFEPHADYMRESGVWKAYDPRYLFQRHWETRQKQLAQGLMPVAENYRRQLITEGVPARRIVTVPCSVDATAFAFDAAARQRVRQRLGYPGPEAMVGIYVGKFGDIYYDEEAFALFRAAADHFGPGFRLIVLTPQPEAEVRRKLAAVGLSAEQAFVTKAPHAEVADYLSAADFAFAPIRPAPCRLFCSAIKIGEYWASGLPVLVTPGVGDDSAIIEAEEGGAVFDVTRPGSVAAALARLSILLAVPDYRTRIHELALRHRSSARAREAYAALLPVGSAA</sequence>
<dbReference type="PANTHER" id="PTHR12526">
    <property type="entry name" value="GLYCOSYLTRANSFERASE"/>
    <property type="match status" value="1"/>
</dbReference>
<dbReference type="Pfam" id="PF13579">
    <property type="entry name" value="Glyco_trans_4_4"/>
    <property type="match status" value="1"/>
</dbReference>